<evidence type="ECO:0000256" key="8">
    <source>
        <dbReference type="SAM" id="Phobius"/>
    </source>
</evidence>
<evidence type="ECO:0000256" key="1">
    <source>
        <dbReference type="ARBA" id="ARBA00004651"/>
    </source>
</evidence>
<evidence type="ECO:0000256" key="2">
    <source>
        <dbReference type="ARBA" id="ARBA00010145"/>
    </source>
</evidence>
<keyword evidence="7 8" id="KW-0472">Membrane</keyword>
<feature type="transmembrane region" description="Helical" evidence="8">
    <location>
        <begin position="123"/>
        <end position="143"/>
    </location>
</feature>
<dbReference type="PANTHER" id="PTHR36838:SF1">
    <property type="entry name" value="SLR1864 PROTEIN"/>
    <property type="match status" value="1"/>
</dbReference>
<dbReference type="EMBL" id="JARUHG010000008">
    <property type="protein sequence ID" value="MDR0184837.1"/>
    <property type="molecule type" value="Genomic_DNA"/>
</dbReference>
<feature type="transmembrane region" description="Helical" evidence="8">
    <location>
        <begin position="195"/>
        <end position="212"/>
    </location>
</feature>
<dbReference type="InterPro" id="IPR038770">
    <property type="entry name" value="Na+/solute_symporter_sf"/>
</dbReference>
<evidence type="ECO:0000256" key="5">
    <source>
        <dbReference type="ARBA" id="ARBA00022692"/>
    </source>
</evidence>
<dbReference type="Gene3D" id="1.20.1530.20">
    <property type="match status" value="1"/>
</dbReference>
<dbReference type="PANTHER" id="PTHR36838">
    <property type="entry name" value="AUXIN EFFLUX CARRIER FAMILY PROTEIN"/>
    <property type="match status" value="1"/>
</dbReference>
<gene>
    <name evidence="9" type="ORF">P8609_17920</name>
</gene>
<dbReference type="Proteomes" id="UP001233535">
    <property type="component" value="Unassembled WGS sequence"/>
</dbReference>
<dbReference type="InterPro" id="IPR004776">
    <property type="entry name" value="Mem_transp_PIN-like"/>
</dbReference>
<feature type="transmembrane region" description="Helical" evidence="8">
    <location>
        <begin position="32"/>
        <end position="51"/>
    </location>
</feature>
<keyword evidence="4" id="KW-1003">Cell membrane</keyword>
<proteinExistence type="inferred from homology"/>
<keyword evidence="3" id="KW-0813">Transport</keyword>
<dbReference type="Pfam" id="PF03547">
    <property type="entry name" value="Mem_trans"/>
    <property type="match status" value="1"/>
</dbReference>
<evidence type="ECO:0000256" key="3">
    <source>
        <dbReference type="ARBA" id="ARBA00022448"/>
    </source>
</evidence>
<evidence type="ECO:0000256" key="7">
    <source>
        <dbReference type="ARBA" id="ARBA00023136"/>
    </source>
</evidence>
<feature type="transmembrane region" description="Helical" evidence="8">
    <location>
        <begin position="277"/>
        <end position="299"/>
    </location>
</feature>
<comment type="similarity">
    <text evidence="2">Belongs to the auxin efflux carrier (TC 2.A.69) family.</text>
</comment>
<keyword evidence="6 8" id="KW-1133">Transmembrane helix</keyword>
<name>A0ABU1CIQ9_9GAMM</name>
<accession>A0ABU1CIQ9</accession>
<feature type="transmembrane region" description="Helical" evidence="8">
    <location>
        <begin position="224"/>
        <end position="242"/>
    </location>
</feature>
<organism evidence="9 10">
    <name type="scientific">Lysobacter arvi</name>
    <dbReference type="NCBI Taxonomy" id="3038776"/>
    <lineage>
        <taxon>Bacteria</taxon>
        <taxon>Pseudomonadati</taxon>
        <taxon>Pseudomonadota</taxon>
        <taxon>Gammaproteobacteria</taxon>
        <taxon>Lysobacterales</taxon>
        <taxon>Lysobacteraceae</taxon>
        <taxon>Lysobacter</taxon>
    </lineage>
</organism>
<feature type="transmembrane region" description="Helical" evidence="8">
    <location>
        <begin position="92"/>
        <end position="111"/>
    </location>
</feature>
<dbReference type="RefSeq" id="WP_309263952.1">
    <property type="nucleotide sequence ID" value="NZ_JARUHG010000008.1"/>
</dbReference>
<feature type="transmembrane region" description="Helical" evidence="8">
    <location>
        <begin position="57"/>
        <end position="80"/>
    </location>
</feature>
<feature type="transmembrane region" description="Helical" evidence="8">
    <location>
        <begin position="248"/>
        <end position="270"/>
    </location>
</feature>
<sequence>MAFDAFALVLTMLALGYAFQRLRVLPGDAAQTLNLVVLYVCLPAAVLRYVPRLHLEASLLGVIAVPWLLLGATMLAVSALSRWLGFRRDETAVLMLTVALGNTSFLGYPLTRALVGDHALPYAVVYDQFGTFLILSTFGLWALARYGGEHSPSPREMALRVAKFPPLWALLAGFTVMPADPPAWVDGGLQRLADALLPLAMLTIGLSVRFALPRDELKPLAVGLLLKLAIMPALAWSLVPLLNLHGPMARVTVLEAAMPSMVTAGALAIAHGLAPRLAAAMVGYGLLLSLATLPLWAAWSAGA</sequence>
<evidence type="ECO:0000256" key="6">
    <source>
        <dbReference type="ARBA" id="ARBA00022989"/>
    </source>
</evidence>
<keyword evidence="10" id="KW-1185">Reference proteome</keyword>
<evidence type="ECO:0000256" key="4">
    <source>
        <dbReference type="ARBA" id="ARBA00022475"/>
    </source>
</evidence>
<feature type="transmembrane region" description="Helical" evidence="8">
    <location>
        <begin position="6"/>
        <end position="25"/>
    </location>
</feature>
<protein>
    <submittedName>
        <fullName evidence="9">AEC family transporter</fullName>
    </submittedName>
</protein>
<evidence type="ECO:0000313" key="10">
    <source>
        <dbReference type="Proteomes" id="UP001233535"/>
    </source>
</evidence>
<comment type="caution">
    <text evidence="9">The sequence shown here is derived from an EMBL/GenBank/DDBJ whole genome shotgun (WGS) entry which is preliminary data.</text>
</comment>
<comment type="subcellular location">
    <subcellularLocation>
        <location evidence="1">Cell membrane</location>
        <topology evidence="1">Multi-pass membrane protein</topology>
    </subcellularLocation>
</comment>
<keyword evidence="5 8" id="KW-0812">Transmembrane</keyword>
<reference evidence="9 10" key="1">
    <citation type="submission" date="2023-04" db="EMBL/GenBank/DDBJ databases">
        <title>Lysobacter sp. strain UC isolated from soil sample.</title>
        <authorList>
            <person name="Choksket S."/>
            <person name="Harshvardhan F."/>
            <person name="Rana R."/>
            <person name="Patil P.B."/>
            <person name="Korpole S."/>
        </authorList>
    </citation>
    <scope>NUCLEOTIDE SEQUENCE [LARGE SCALE GENOMIC DNA]</scope>
    <source>
        <strain evidence="9 10">UC</strain>
    </source>
</reference>
<evidence type="ECO:0000313" key="9">
    <source>
        <dbReference type="EMBL" id="MDR0184837.1"/>
    </source>
</evidence>